<accession>J0L7A4</accession>
<organism evidence="1 2">
    <name type="scientific">Auricularia subglabra (strain TFB-10046 / SS5)</name>
    <name type="common">White-rot fungus</name>
    <name type="synonym">Auricularia delicata (strain TFB10046)</name>
    <dbReference type="NCBI Taxonomy" id="717982"/>
    <lineage>
        <taxon>Eukaryota</taxon>
        <taxon>Fungi</taxon>
        <taxon>Dikarya</taxon>
        <taxon>Basidiomycota</taxon>
        <taxon>Agaricomycotina</taxon>
        <taxon>Agaricomycetes</taxon>
        <taxon>Auriculariales</taxon>
        <taxon>Auriculariaceae</taxon>
        <taxon>Auricularia</taxon>
    </lineage>
</organism>
<reference evidence="2" key="1">
    <citation type="journal article" date="2012" name="Science">
        <title>The Paleozoic origin of enzymatic lignin decomposition reconstructed from 31 fungal genomes.</title>
        <authorList>
            <person name="Floudas D."/>
            <person name="Binder M."/>
            <person name="Riley R."/>
            <person name="Barry K."/>
            <person name="Blanchette R.A."/>
            <person name="Henrissat B."/>
            <person name="Martinez A.T."/>
            <person name="Otillar R."/>
            <person name="Spatafora J.W."/>
            <person name="Yadav J.S."/>
            <person name="Aerts A."/>
            <person name="Benoit I."/>
            <person name="Boyd A."/>
            <person name="Carlson A."/>
            <person name="Copeland A."/>
            <person name="Coutinho P.M."/>
            <person name="de Vries R.P."/>
            <person name="Ferreira P."/>
            <person name="Findley K."/>
            <person name="Foster B."/>
            <person name="Gaskell J."/>
            <person name="Glotzer D."/>
            <person name="Gorecki P."/>
            <person name="Heitman J."/>
            <person name="Hesse C."/>
            <person name="Hori C."/>
            <person name="Igarashi K."/>
            <person name="Jurgens J.A."/>
            <person name="Kallen N."/>
            <person name="Kersten P."/>
            <person name="Kohler A."/>
            <person name="Kuees U."/>
            <person name="Kumar T.K.A."/>
            <person name="Kuo A."/>
            <person name="LaButti K."/>
            <person name="Larrondo L.F."/>
            <person name="Lindquist E."/>
            <person name="Ling A."/>
            <person name="Lombard V."/>
            <person name="Lucas S."/>
            <person name="Lundell T."/>
            <person name="Martin R."/>
            <person name="McLaughlin D.J."/>
            <person name="Morgenstern I."/>
            <person name="Morin E."/>
            <person name="Murat C."/>
            <person name="Nagy L.G."/>
            <person name="Nolan M."/>
            <person name="Ohm R.A."/>
            <person name="Patyshakuliyeva A."/>
            <person name="Rokas A."/>
            <person name="Ruiz-Duenas F.J."/>
            <person name="Sabat G."/>
            <person name="Salamov A."/>
            <person name="Samejima M."/>
            <person name="Schmutz J."/>
            <person name="Slot J.C."/>
            <person name="St John F."/>
            <person name="Stenlid J."/>
            <person name="Sun H."/>
            <person name="Sun S."/>
            <person name="Syed K."/>
            <person name="Tsang A."/>
            <person name="Wiebenga A."/>
            <person name="Young D."/>
            <person name="Pisabarro A."/>
            <person name="Eastwood D.C."/>
            <person name="Martin F."/>
            <person name="Cullen D."/>
            <person name="Grigoriev I.V."/>
            <person name="Hibbett D.S."/>
        </authorList>
    </citation>
    <scope>NUCLEOTIDE SEQUENCE [LARGE SCALE GENOMIC DNA]</scope>
    <source>
        <strain evidence="2">TFB10046</strain>
    </source>
</reference>
<dbReference type="Proteomes" id="UP000006514">
    <property type="component" value="Unassembled WGS sequence"/>
</dbReference>
<gene>
    <name evidence="1" type="ORF">AURDEDRAFT_178783</name>
</gene>
<dbReference type="EMBL" id="JH689238">
    <property type="protein sequence ID" value="EJD32186.1"/>
    <property type="molecule type" value="Genomic_DNA"/>
</dbReference>
<sequence>MGAIFAPILFDISHAGSAGCSHHNDPGLQIILRAVALKEIIELYIEIFVDEEYEIDLPSPSALLGKTSAAALDGIRTKEKRPTITQRVW</sequence>
<proteinExistence type="predicted"/>
<evidence type="ECO:0000313" key="2">
    <source>
        <dbReference type="Proteomes" id="UP000006514"/>
    </source>
</evidence>
<keyword evidence="2" id="KW-1185">Reference proteome</keyword>
<dbReference type="KEGG" id="adl:AURDEDRAFT_178783"/>
<dbReference type="InParanoid" id="J0L7A4"/>
<name>J0L7A4_AURST</name>
<evidence type="ECO:0000313" key="1">
    <source>
        <dbReference type="EMBL" id="EJD32186.1"/>
    </source>
</evidence>
<protein>
    <submittedName>
        <fullName evidence="1">Uncharacterized protein</fullName>
    </submittedName>
</protein>
<dbReference type="AlphaFoldDB" id="J0L7A4"/>